<reference evidence="3 4" key="1">
    <citation type="submission" date="2018-07" db="EMBL/GenBank/DDBJ databases">
        <title>Thalassococcus profundi sp. nov., a marine bacterium isolated from deep seawater of Okinawa Trough.</title>
        <authorList>
            <person name="Yu M."/>
        </authorList>
    </citation>
    <scope>NUCLEOTIDE SEQUENCE [LARGE SCALE GENOMIC DNA]</scope>
    <source>
        <strain evidence="3 4">WRAS1</strain>
    </source>
</reference>
<dbReference type="RefSeq" id="WP_114510383.1">
    <property type="nucleotide sequence ID" value="NZ_QPMK01000004.1"/>
</dbReference>
<name>A0A369TNJ9_9RHOB</name>
<dbReference type="AlphaFoldDB" id="A0A369TNJ9"/>
<keyword evidence="1" id="KW-0732">Signal</keyword>
<feature type="chain" id="PRO_5016688342" evidence="1">
    <location>
        <begin position="29"/>
        <end position="121"/>
    </location>
</feature>
<dbReference type="InterPro" id="IPR025433">
    <property type="entry name" value="DUF4168"/>
</dbReference>
<proteinExistence type="predicted"/>
<accession>A0A369TNJ9</accession>
<feature type="signal peptide" evidence="1">
    <location>
        <begin position="1"/>
        <end position="28"/>
    </location>
</feature>
<organism evidence="3 4">
    <name type="scientific">Thalassococcus profundi</name>
    <dbReference type="NCBI Taxonomy" id="2282382"/>
    <lineage>
        <taxon>Bacteria</taxon>
        <taxon>Pseudomonadati</taxon>
        <taxon>Pseudomonadota</taxon>
        <taxon>Alphaproteobacteria</taxon>
        <taxon>Rhodobacterales</taxon>
        <taxon>Roseobacteraceae</taxon>
        <taxon>Thalassococcus</taxon>
    </lineage>
</organism>
<dbReference type="EMBL" id="QPMK01000004">
    <property type="protein sequence ID" value="RDD66838.1"/>
    <property type="molecule type" value="Genomic_DNA"/>
</dbReference>
<evidence type="ECO:0000313" key="4">
    <source>
        <dbReference type="Proteomes" id="UP000253977"/>
    </source>
</evidence>
<evidence type="ECO:0000259" key="2">
    <source>
        <dbReference type="Pfam" id="PF13767"/>
    </source>
</evidence>
<protein>
    <submittedName>
        <fullName evidence="3">DUF4168 domain-containing protein</fullName>
    </submittedName>
</protein>
<comment type="caution">
    <text evidence="3">The sequence shown here is derived from an EMBL/GenBank/DDBJ whole genome shotgun (WGS) entry which is preliminary data.</text>
</comment>
<sequence length="121" mass="13114">MTLKNTVAVTIATVTLSVAPALVAPAMAQESQPATEVPDTELDAFVVAYKDVVAIEQSYSDEFEAAASEEEQQSIVNQAQIEMTQAIEDAPNIGVDRYVEILQMAQTDPELQQELGSRLEN</sequence>
<gene>
    <name evidence="3" type="ORF">DU478_07765</name>
</gene>
<evidence type="ECO:0000256" key="1">
    <source>
        <dbReference type="SAM" id="SignalP"/>
    </source>
</evidence>
<keyword evidence="4" id="KW-1185">Reference proteome</keyword>
<evidence type="ECO:0000313" key="3">
    <source>
        <dbReference type="EMBL" id="RDD66838.1"/>
    </source>
</evidence>
<feature type="domain" description="DUF4168" evidence="2">
    <location>
        <begin position="39"/>
        <end position="114"/>
    </location>
</feature>
<dbReference type="OrthoDB" id="7875481at2"/>
<dbReference type="Proteomes" id="UP000253977">
    <property type="component" value="Unassembled WGS sequence"/>
</dbReference>
<dbReference type="Pfam" id="PF13767">
    <property type="entry name" value="DUF4168"/>
    <property type="match status" value="1"/>
</dbReference>